<evidence type="ECO:0000256" key="1">
    <source>
        <dbReference type="SAM" id="MobiDB-lite"/>
    </source>
</evidence>
<feature type="compositionally biased region" description="Polar residues" evidence="1">
    <location>
        <begin position="331"/>
        <end position="341"/>
    </location>
</feature>
<dbReference type="PANTHER" id="PTHR46689:SF1">
    <property type="entry name" value="PHOD-LIKE PHOSPHATASE DOMAIN-CONTAINING PROTEIN"/>
    <property type="match status" value="1"/>
</dbReference>
<feature type="region of interest" description="Disordered" evidence="1">
    <location>
        <begin position="1"/>
        <end position="182"/>
    </location>
</feature>
<dbReference type="CDD" id="cd07389">
    <property type="entry name" value="MPP_PhoD"/>
    <property type="match status" value="1"/>
</dbReference>
<feature type="compositionally biased region" description="Polar residues" evidence="1">
    <location>
        <begin position="133"/>
        <end position="142"/>
    </location>
</feature>
<reference evidence="3" key="1">
    <citation type="submission" date="2020-06" db="EMBL/GenBank/DDBJ databases">
        <title>Draft genome sequences of strains closely related to Aspergillus parafelis and Aspergillus hiratsukae.</title>
        <authorList>
            <person name="Dos Santos R.A.C."/>
            <person name="Rivero-Menendez O."/>
            <person name="Steenwyk J.L."/>
            <person name="Mead M.E."/>
            <person name="Goldman G.H."/>
            <person name="Alastruey-Izquierdo A."/>
            <person name="Rokas A."/>
        </authorList>
    </citation>
    <scope>NUCLEOTIDE SEQUENCE</scope>
    <source>
        <strain evidence="3">CNM-CM7691</strain>
    </source>
</reference>
<protein>
    <recommendedName>
        <fullName evidence="2">PhoD-like phosphatase domain-containing protein</fullName>
    </recommendedName>
</protein>
<feature type="region of interest" description="Disordered" evidence="1">
    <location>
        <begin position="1343"/>
        <end position="1402"/>
    </location>
</feature>
<feature type="compositionally biased region" description="Basic and acidic residues" evidence="1">
    <location>
        <begin position="1375"/>
        <end position="1387"/>
    </location>
</feature>
<dbReference type="EMBL" id="JACBAG010001821">
    <property type="protein sequence ID" value="KAF7181131.1"/>
    <property type="molecule type" value="Genomic_DNA"/>
</dbReference>
<dbReference type="InterPro" id="IPR038607">
    <property type="entry name" value="PhoD-like_sf"/>
</dbReference>
<feature type="compositionally biased region" description="Low complexity" evidence="1">
    <location>
        <begin position="143"/>
        <end position="154"/>
    </location>
</feature>
<feature type="compositionally biased region" description="Pro residues" evidence="1">
    <location>
        <begin position="1160"/>
        <end position="1175"/>
    </location>
</feature>
<feature type="compositionally biased region" description="Polar residues" evidence="1">
    <location>
        <begin position="249"/>
        <end position="258"/>
    </location>
</feature>
<feature type="compositionally biased region" description="Basic and acidic residues" evidence="1">
    <location>
        <begin position="233"/>
        <end position="247"/>
    </location>
</feature>
<feature type="compositionally biased region" description="Acidic residues" evidence="1">
    <location>
        <begin position="1351"/>
        <end position="1374"/>
    </location>
</feature>
<dbReference type="Gene3D" id="3.60.21.70">
    <property type="entry name" value="PhoD-like phosphatase"/>
    <property type="match status" value="1"/>
</dbReference>
<feature type="compositionally biased region" description="Polar residues" evidence="1">
    <location>
        <begin position="94"/>
        <end position="111"/>
    </location>
</feature>
<feature type="compositionally biased region" description="Basic and acidic residues" evidence="1">
    <location>
        <begin position="196"/>
        <end position="205"/>
    </location>
</feature>
<accession>A0A8H6R097</accession>
<dbReference type="InterPro" id="IPR018946">
    <property type="entry name" value="PhoD-like_MPP"/>
</dbReference>
<evidence type="ECO:0000259" key="2">
    <source>
        <dbReference type="Pfam" id="PF19050"/>
    </source>
</evidence>
<gene>
    <name evidence="3" type="ORF">CNMCM7691_000260</name>
</gene>
<feature type="region of interest" description="Disordered" evidence="1">
    <location>
        <begin position="421"/>
        <end position="446"/>
    </location>
</feature>
<feature type="compositionally biased region" description="Low complexity" evidence="1">
    <location>
        <begin position="1196"/>
        <end position="1206"/>
    </location>
</feature>
<feature type="region of interest" description="Disordered" evidence="1">
    <location>
        <begin position="1156"/>
        <end position="1224"/>
    </location>
</feature>
<evidence type="ECO:0000313" key="3">
    <source>
        <dbReference type="EMBL" id="KAF7181131.1"/>
    </source>
</evidence>
<dbReference type="InterPro" id="IPR043904">
    <property type="entry name" value="PhoD_2-like"/>
</dbReference>
<dbReference type="GO" id="GO:0016020">
    <property type="term" value="C:membrane"/>
    <property type="evidence" value="ECO:0007669"/>
    <property type="project" value="TreeGrafter"/>
</dbReference>
<feature type="compositionally biased region" description="Polar residues" evidence="1">
    <location>
        <begin position="206"/>
        <end position="219"/>
    </location>
</feature>
<name>A0A8H6R097_9EURO</name>
<dbReference type="Proteomes" id="UP000641853">
    <property type="component" value="Unassembled WGS sequence"/>
</dbReference>
<feature type="compositionally biased region" description="Polar residues" evidence="1">
    <location>
        <begin position="58"/>
        <end position="76"/>
    </location>
</feature>
<feature type="compositionally biased region" description="Basic and acidic residues" evidence="1">
    <location>
        <begin position="24"/>
        <end position="51"/>
    </location>
</feature>
<feature type="domain" description="PhoD-like phosphatase" evidence="2">
    <location>
        <begin position="1001"/>
        <end position="1158"/>
    </location>
</feature>
<organism evidence="3 4">
    <name type="scientific">Aspergillus felis</name>
    <dbReference type="NCBI Taxonomy" id="1287682"/>
    <lineage>
        <taxon>Eukaryota</taxon>
        <taxon>Fungi</taxon>
        <taxon>Dikarya</taxon>
        <taxon>Ascomycota</taxon>
        <taxon>Pezizomycotina</taxon>
        <taxon>Eurotiomycetes</taxon>
        <taxon>Eurotiomycetidae</taxon>
        <taxon>Eurotiales</taxon>
        <taxon>Aspergillaceae</taxon>
        <taxon>Aspergillus</taxon>
        <taxon>Aspergillus subgen. Fumigati</taxon>
    </lineage>
</organism>
<evidence type="ECO:0000313" key="4">
    <source>
        <dbReference type="Proteomes" id="UP000641853"/>
    </source>
</evidence>
<proteinExistence type="predicted"/>
<feature type="domain" description="PhoD-like phosphatase" evidence="2">
    <location>
        <begin position="744"/>
        <end position="1000"/>
    </location>
</feature>
<feature type="region of interest" description="Disordered" evidence="1">
    <location>
        <begin position="196"/>
        <end position="344"/>
    </location>
</feature>
<keyword evidence="4" id="KW-1185">Reference proteome</keyword>
<dbReference type="Pfam" id="PF19050">
    <property type="entry name" value="PhoD_2"/>
    <property type="match status" value="2"/>
</dbReference>
<dbReference type="PANTHER" id="PTHR46689">
    <property type="entry name" value="MEMBRANE PROTEIN, PUTATIVE-RELATED"/>
    <property type="match status" value="1"/>
</dbReference>
<comment type="caution">
    <text evidence="3">The sequence shown here is derived from an EMBL/GenBank/DDBJ whole genome shotgun (WGS) entry which is preliminary data.</text>
</comment>
<sequence length="1414" mass="158057">MATAAYRRPIDRDSMSPQQMRPNEAQHQDDNIRTAHMDYLHDDKHMFRNPEAHGQSHPYRSNSAATQRRQVSSSFSARAHNRPEGNIIPPEDYLTSSSPSIKGNGASTRRPTNPEAAASGSARQMEDGKATSPVDSVNQVSPLSRSSTLRSSTTKQHDWAPDRSPLQKLEVTLNGISKEEKRARVLEAEMKLKERLARQQMEAENRNASLPQPTDSNSAAGPIGSRMPQRSVSHRDVSQGEQEDRTRNTKQSIGQNAVHQGHGATIARDQGPPRRAKSSAQKPAPPALLVAPEMQPSKISNRKPLAGPILNHGSVPRRSVSVTKRPGDHAMNTTRDPNTSGDGRDVPAVLGPSQKDHTMPTVAQMQHSQPYADARVQQSRAHQRGPGGNDLYAQGIATRQPERLITNTHNGVLNDLSQDELGSHTKPKRNTVSFNVPPPTPPPLSEWKNAPVARLGASDFEFQHLDVDRSKAWWEGGGSNRRKSRALPSAYQKPIQKLTGKWFYPAPGDSFIYPVPYSHFFQSTNHGIHAENKSFQPPLFLKCGPLLRYTGLKRVSIDGPNGPFDKETWRGSIMIVTKDSRSSYESPPTLRLFSQPMDLLPPPPVEVSGAQLAPEYIDPTAGLMKLGRDGRPLYVKPIDHTEEGVDLSFVENDDGVYEMSPSNLDYSNDGVKQSLPANRLHSVDGETVGAYKEVSGARLYADSARDVTFWRFNIEIELGETQQRIAYRLNHGPALGFWVPARGQSMNIIFHSCNGFSLGVDSNKFCGPDPLWRDVLNEHQTRPFHVMVGGGDQIFNDKVMVESPRFQEWVKIKNLNDKYDTPFDPEFRAEIESFYLENYSAWFSQGLFSLANSQIPMVNIWNDHDIIEGFGSYPDEFMATPVISGLGRIAFKYYLLFQHHSVTEETEADEPSWLLGAQLGPYINQRSRNVFLSMGKEIAFLGLDCRTERLSDEILSEQTCDLIWDRCHREIVRGETKHLIVLSSVPVAYPRMAMLKNILNSRKSLGKAGFFGGFVNKNGSKVEIFDDHWTAKHHKAERTYLLEDLQDLAAEKSVRVTILSGDVHLAAIGQFYSNPKLNLPKDKDYRYMPNIISSAIADMPETEMVSDMLNKRNHVHHLDTNTDEDMIPIFTHDVNSKPRNNKRLLPRRNWCAIREYQPGFTPPGSPESEEVPPPAEEPRPGKLQRTLSLGRGDRPQGGLLRRLSLRGPPPTKEFNPGNTPGRRMSMDGPFPPAEAEGSYFPAPEPEFRPGPFHRRPTTLSQKAAKKAAKRGDDGVGAYVNLEKGLAITLNLELNPQDPSGITTPYKLLVPMLRYEGTEYDPPANPVAKGWKKWLAVGRKKERGFAKNAPGDVEDTDYDDDPDYEEDYVGSDFDEPGERPPEKMDRMGHAPALGPVNDGPEETIKRKKKWFGRLV</sequence>